<keyword evidence="3" id="KW-1185">Reference proteome</keyword>
<dbReference type="PANTHER" id="PTHR15510">
    <property type="entry name" value="SPERM-ASSOCIATED ANTIGEN 8"/>
    <property type="match status" value="1"/>
</dbReference>
<dbReference type="Pfam" id="PF22584">
    <property type="entry name" value="CFAP143"/>
    <property type="match status" value="1"/>
</dbReference>
<dbReference type="GO" id="GO:0045944">
    <property type="term" value="P:positive regulation of transcription by RNA polymerase II"/>
    <property type="evidence" value="ECO:0007669"/>
    <property type="project" value="TreeGrafter"/>
</dbReference>
<dbReference type="InterPro" id="IPR026124">
    <property type="entry name" value="Sperm-assoc_Ag8"/>
</dbReference>
<dbReference type="GO" id="GO:0008017">
    <property type="term" value="F:microtubule binding"/>
    <property type="evidence" value="ECO:0007669"/>
    <property type="project" value="InterPro"/>
</dbReference>
<feature type="region of interest" description="Disordered" evidence="1">
    <location>
        <begin position="178"/>
        <end position="199"/>
    </location>
</feature>
<dbReference type="GO" id="GO:0005737">
    <property type="term" value="C:cytoplasm"/>
    <property type="evidence" value="ECO:0007669"/>
    <property type="project" value="TreeGrafter"/>
</dbReference>
<evidence type="ECO:0000313" key="3">
    <source>
        <dbReference type="Proteomes" id="UP000582182"/>
    </source>
</evidence>
<dbReference type="PANTHER" id="PTHR15510:SF5">
    <property type="entry name" value="SPERM-ASSOCIATED ANTIGEN 8"/>
    <property type="match status" value="1"/>
</dbReference>
<dbReference type="AlphaFoldDB" id="A0A7L3LNC4"/>
<protein>
    <submittedName>
        <fullName evidence="2">SPAG8 protein</fullName>
    </submittedName>
</protein>
<feature type="non-terminal residue" evidence="2">
    <location>
        <position position="199"/>
    </location>
</feature>
<dbReference type="OrthoDB" id="2120499at2759"/>
<comment type="caution">
    <text evidence="2">The sequence shown here is derived from an EMBL/GenBank/DDBJ whole genome shotgun (WGS) entry which is preliminary data.</text>
</comment>
<dbReference type="EMBL" id="VZTY01022834">
    <property type="protein sequence ID" value="NXU55121.1"/>
    <property type="molecule type" value="Genomic_DNA"/>
</dbReference>
<sequence length="199" mass="22501">TAEQPHRSVPRGTCLIHNWQEERATNHLDTVPGQEGASEGFIHRHGHQGLLVDKLLSWPTNSSTTKDTYRLPHRVLLLGRGQREAMLEVMLYEKYRQACTSGIYPPAKSKALVSTTHEDYHAEGCQFRPLPTTQPHNYFTEQPYSFWLEQAHTLPGVTGTCSGDSPFRRNAAFSTPITESLEQPLPCTPPRSQFLPHMQ</sequence>
<gene>
    <name evidence="2" type="primary">Spag8</name>
    <name evidence="2" type="ORF">TURVEL_R10152</name>
</gene>
<dbReference type="Proteomes" id="UP000582182">
    <property type="component" value="Unassembled WGS sequence"/>
</dbReference>
<evidence type="ECO:0000256" key="1">
    <source>
        <dbReference type="SAM" id="MobiDB-lite"/>
    </source>
</evidence>
<name>A0A7L3LNC4_9CHAR</name>
<accession>A0A7L3LNC4</accession>
<evidence type="ECO:0000313" key="2">
    <source>
        <dbReference type="EMBL" id="NXU55121.1"/>
    </source>
</evidence>
<organism evidence="2 3">
    <name type="scientific">Turnix velox</name>
    <name type="common">Little buttonquail</name>
    <dbReference type="NCBI Taxonomy" id="2529409"/>
    <lineage>
        <taxon>Eukaryota</taxon>
        <taxon>Metazoa</taxon>
        <taxon>Chordata</taxon>
        <taxon>Craniata</taxon>
        <taxon>Vertebrata</taxon>
        <taxon>Euteleostomi</taxon>
        <taxon>Archelosauria</taxon>
        <taxon>Archosauria</taxon>
        <taxon>Dinosauria</taxon>
        <taxon>Saurischia</taxon>
        <taxon>Theropoda</taxon>
        <taxon>Coelurosauria</taxon>
        <taxon>Aves</taxon>
        <taxon>Neognathae</taxon>
        <taxon>Neoaves</taxon>
        <taxon>Charadriiformes</taxon>
        <taxon>Turnicidae</taxon>
        <taxon>Turnix</taxon>
    </lineage>
</organism>
<dbReference type="GO" id="GO:0005634">
    <property type="term" value="C:nucleus"/>
    <property type="evidence" value="ECO:0007669"/>
    <property type="project" value="TreeGrafter"/>
</dbReference>
<reference evidence="2 3" key="1">
    <citation type="submission" date="2019-09" db="EMBL/GenBank/DDBJ databases">
        <title>Bird 10,000 Genomes (B10K) Project - Family phase.</title>
        <authorList>
            <person name="Zhang G."/>
        </authorList>
    </citation>
    <scope>NUCLEOTIDE SEQUENCE [LARGE SCALE GENOMIC DNA]</scope>
    <source>
        <strain evidence="2">B10K-DU-029-46</strain>
    </source>
</reference>
<proteinExistence type="predicted"/>
<feature type="non-terminal residue" evidence="2">
    <location>
        <position position="1"/>
    </location>
</feature>